<evidence type="ECO:0000313" key="1">
    <source>
        <dbReference type="EMBL" id="RNI30934.1"/>
    </source>
</evidence>
<accession>A0A3M9MZH0</accession>
<protein>
    <submittedName>
        <fullName evidence="1">DUF2971 domain-containing protein</fullName>
    </submittedName>
</protein>
<dbReference type="EMBL" id="RJJE01000006">
    <property type="protein sequence ID" value="RNI30934.1"/>
    <property type="molecule type" value="Genomic_DNA"/>
</dbReference>
<dbReference type="RefSeq" id="WP_123132293.1">
    <property type="nucleotide sequence ID" value="NZ_RJJE01000006.1"/>
</dbReference>
<dbReference type="Pfam" id="PF11185">
    <property type="entry name" value="DUF2971"/>
    <property type="match status" value="1"/>
</dbReference>
<dbReference type="AlphaFoldDB" id="A0A3M9MZH0"/>
<sequence>MNKKVQLTEEFIAKNPEFVKRLLESKIKHSLRTMGIDTQKEIETLYHYTSPENAILIAEGNKLKFSDPRTLNDPFDLDCSVLRFDSDPEGLALYLYSKDKSKSVEYWLDVTSSSRYRADFQNQSINLYKEGKANFGICCFSETYDNPLMWSHYTKDKNNLSHSGVCFGFDSKALNMSTVSRVKYTKEKMTCNYFDGDLDAVTFMCYQKAIEWEYENEVRAVCFNVEKFCDSKRLMSFDRSYVKSLYFGARIDREAKNKIVKELKENNYPESMQIFTMELSEDSFKFKNDLIPILLKDYQV</sequence>
<dbReference type="InterPro" id="IPR021352">
    <property type="entry name" value="DUF2971"/>
</dbReference>
<evidence type="ECO:0000313" key="2">
    <source>
        <dbReference type="Proteomes" id="UP000271010"/>
    </source>
</evidence>
<reference evidence="1 2" key="1">
    <citation type="submission" date="2018-11" db="EMBL/GenBank/DDBJ databases">
        <title>Rufibacter latericius sp. nov., isolated from water in Baiyang Lake.</title>
        <authorList>
            <person name="Yang Y."/>
        </authorList>
    </citation>
    <scope>NUCLEOTIDE SEQUENCE [LARGE SCALE GENOMIC DNA]</scope>
    <source>
        <strain evidence="1 2">MCC P1</strain>
    </source>
</reference>
<dbReference type="Proteomes" id="UP000271010">
    <property type="component" value="Unassembled WGS sequence"/>
</dbReference>
<gene>
    <name evidence="1" type="ORF">EFA69_06485</name>
</gene>
<proteinExistence type="predicted"/>
<comment type="caution">
    <text evidence="1">The sequence shown here is derived from an EMBL/GenBank/DDBJ whole genome shotgun (WGS) entry which is preliminary data.</text>
</comment>
<name>A0A3M9MZH0_9BACT</name>
<dbReference type="OrthoDB" id="190848at2"/>
<keyword evidence="2" id="KW-1185">Reference proteome</keyword>
<organism evidence="1 2">
    <name type="scientific">Rufibacter immobilis</name>
    <dbReference type="NCBI Taxonomy" id="1348778"/>
    <lineage>
        <taxon>Bacteria</taxon>
        <taxon>Pseudomonadati</taxon>
        <taxon>Bacteroidota</taxon>
        <taxon>Cytophagia</taxon>
        <taxon>Cytophagales</taxon>
        <taxon>Hymenobacteraceae</taxon>
        <taxon>Rufibacter</taxon>
    </lineage>
</organism>